<evidence type="ECO:0000256" key="3">
    <source>
        <dbReference type="SAM" id="Coils"/>
    </source>
</evidence>
<dbReference type="GO" id="GO:0001228">
    <property type="term" value="F:DNA-binding transcription activator activity, RNA polymerase II-specific"/>
    <property type="evidence" value="ECO:0007669"/>
    <property type="project" value="TreeGrafter"/>
</dbReference>
<feature type="coiled-coil region" evidence="3">
    <location>
        <begin position="182"/>
        <end position="230"/>
    </location>
</feature>
<sequence length="478" mass="51672">MDPWGRTPWPGNPYGNYTFRAGSLNDQIKPTNTTDRQGGAMSVKVESLLAHTCTNAKTPDFTTFEQHPSVLSGLGIQRMQPGNAVGLEIGSVYSHAEELHPRGGAGRDSDASSVQQEDRVPIQPAGAPGSNQVARASGPMSSSVVIPNRPKPGRKPIAQEDAADRRRIQNRMAQRSFRDKRQQKLADTQMELEERKRAYEKTINELERKLAAERREKQELAAQIEGMVARLRNAEGGAGQPQIKMRQTQPFGSSAGYIGTAPALSLNTNQRPYSGYGPSSEMTPPGDSAFLEQDFTAYRAGAMHNGLRQAMGNDGSSSMDFGTNIGGNCGFCTDDQNCACKQEQAQQMTEQSCASAPGTCAACRTDPSRAQACRDLATVANFSSQPSTADPSGMYAPRTSCSQLVGQFRQMGERRGSISEYFDGQIQAYPNAVEGGFDVDEQQAAEVLQTLSSSRRRSMVSPTNTGQMQVVGDASRSF</sequence>
<reference evidence="5" key="1">
    <citation type="submission" date="2023-06" db="EMBL/GenBank/DDBJ databases">
        <title>Black Yeasts Isolated from many extreme environments.</title>
        <authorList>
            <person name="Coleine C."/>
            <person name="Stajich J.E."/>
            <person name="Selbmann L."/>
        </authorList>
    </citation>
    <scope>NUCLEOTIDE SEQUENCE</scope>
    <source>
        <strain evidence="5">CCFEE 5200</strain>
    </source>
</reference>
<name>A0AAN6KD02_9PEZI</name>
<feature type="region of interest" description="Disordered" evidence="4">
    <location>
        <begin position="453"/>
        <end position="478"/>
    </location>
</feature>
<dbReference type="PANTHER" id="PTHR40621:SF6">
    <property type="entry name" value="AP-1-LIKE TRANSCRIPTION FACTOR YAP1-RELATED"/>
    <property type="match status" value="1"/>
</dbReference>
<dbReference type="GO" id="GO:0090575">
    <property type="term" value="C:RNA polymerase II transcription regulator complex"/>
    <property type="evidence" value="ECO:0007669"/>
    <property type="project" value="TreeGrafter"/>
</dbReference>
<evidence type="ECO:0000256" key="4">
    <source>
        <dbReference type="SAM" id="MobiDB-lite"/>
    </source>
</evidence>
<dbReference type="Proteomes" id="UP001175353">
    <property type="component" value="Unassembled WGS sequence"/>
</dbReference>
<feature type="compositionally biased region" description="Polar residues" evidence="4">
    <location>
        <begin position="129"/>
        <end position="145"/>
    </location>
</feature>
<accession>A0AAN6KD02</accession>
<evidence type="ECO:0000313" key="5">
    <source>
        <dbReference type="EMBL" id="KAK0976248.1"/>
    </source>
</evidence>
<protein>
    <recommendedName>
        <fullName evidence="7">BZIP domain-containing protein</fullName>
    </recommendedName>
</protein>
<gene>
    <name evidence="5" type="ORF">LTR91_013714</name>
</gene>
<keyword evidence="3" id="KW-0175">Coiled coil</keyword>
<dbReference type="Gene3D" id="1.20.5.170">
    <property type="match status" value="1"/>
</dbReference>
<comment type="caution">
    <text evidence="5">The sequence shown here is derived from an EMBL/GenBank/DDBJ whole genome shotgun (WGS) entry which is preliminary data.</text>
</comment>
<dbReference type="AlphaFoldDB" id="A0AAN6KD02"/>
<dbReference type="PANTHER" id="PTHR40621">
    <property type="entry name" value="TRANSCRIPTION FACTOR KAPC-RELATED"/>
    <property type="match status" value="1"/>
</dbReference>
<evidence type="ECO:0000313" key="6">
    <source>
        <dbReference type="Proteomes" id="UP001175353"/>
    </source>
</evidence>
<dbReference type="EMBL" id="JAUJLE010000141">
    <property type="protein sequence ID" value="KAK0976248.1"/>
    <property type="molecule type" value="Genomic_DNA"/>
</dbReference>
<feature type="compositionally biased region" description="Basic and acidic residues" evidence="4">
    <location>
        <begin position="99"/>
        <end position="120"/>
    </location>
</feature>
<dbReference type="GO" id="GO:0000976">
    <property type="term" value="F:transcription cis-regulatory region binding"/>
    <property type="evidence" value="ECO:0007669"/>
    <property type="project" value="InterPro"/>
</dbReference>
<dbReference type="CDD" id="cd14688">
    <property type="entry name" value="bZIP_YAP"/>
    <property type="match status" value="1"/>
</dbReference>
<evidence type="ECO:0000256" key="1">
    <source>
        <dbReference type="ARBA" id="ARBA00004123"/>
    </source>
</evidence>
<feature type="region of interest" description="Disordered" evidence="4">
    <location>
        <begin position="99"/>
        <end position="165"/>
    </location>
</feature>
<keyword evidence="6" id="KW-1185">Reference proteome</keyword>
<evidence type="ECO:0008006" key="7">
    <source>
        <dbReference type="Google" id="ProtNLM"/>
    </source>
</evidence>
<evidence type="ECO:0000256" key="2">
    <source>
        <dbReference type="ARBA" id="ARBA00023242"/>
    </source>
</evidence>
<dbReference type="InterPro" id="IPR050936">
    <property type="entry name" value="AP-1-like"/>
</dbReference>
<comment type="subcellular location">
    <subcellularLocation>
        <location evidence="1">Nucleus</location>
    </subcellularLocation>
</comment>
<keyword evidence="2" id="KW-0539">Nucleus</keyword>
<organism evidence="5 6">
    <name type="scientific">Friedmanniomyces endolithicus</name>
    <dbReference type="NCBI Taxonomy" id="329885"/>
    <lineage>
        <taxon>Eukaryota</taxon>
        <taxon>Fungi</taxon>
        <taxon>Dikarya</taxon>
        <taxon>Ascomycota</taxon>
        <taxon>Pezizomycotina</taxon>
        <taxon>Dothideomycetes</taxon>
        <taxon>Dothideomycetidae</taxon>
        <taxon>Mycosphaerellales</taxon>
        <taxon>Teratosphaeriaceae</taxon>
        <taxon>Friedmanniomyces</taxon>
    </lineage>
</organism>
<proteinExistence type="predicted"/>